<feature type="compositionally biased region" description="Basic and acidic residues" evidence="2">
    <location>
        <begin position="310"/>
        <end position="327"/>
    </location>
</feature>
<accession>A0ABR2Y066</accession>
<name>A0ABR2Y066_9PEZI</name>
<feature type="compositionally biased region" description="Polar residues" evidence="2">
    <location>
        <begin position="430"/>
        <end position="442"/>
    </location>
</feature>
<feature type="region of interest" description="Disordered" evidence="2">
    <location>
        <begin position="349"/>
        <end position="562"/>
    </location>
</feature>
<evidence type="ECO:0000313" key="3">
    <source>
        <dbReference type="EMBL" id="KAK9779444.1"/>
    </source>
</evidence>
<reference evidence="3 4" key="1">
    <citation type="submission" date="2024-02" db="EMBL/GenBank/DDBJ databases">
        <title>First draft genome assembly of two strains of Seiridium cardinale.</title>
        <authorList>
            <person name="Emiliani G."/>
            <person name="Scali E."/>
        </authorList>
    </citation>
    <scope>NUCLEOTIDE SEQUENCE [LARGE SCALE GENOMIC DNA]</scope>
    <source>
        <strain evidence="3 4">BM-138-000479</strain>
    </source>
</reference>
<feature type="compositionally biased region" description="Polar residues" evidence="2">
    <location>
        <begin position="268"/>
        <end position="285"/>
    </location>
</feature>
<dbReference type="Proteomes" id="UP001465668">
    <property type="component" value="Unassembled WGS sequence"/>
</dbReference>
<feature type="compositionally biased region" description="Acidic residues" evidence="2">
    <location>
        <begin position="462"/>
        <end position="480"/>
    </location>
</feature>
<gene>
    <name evidence="3" type="ORF">SCAR479_03510</name>
</gene>
<feature type="region of interest" description="Disordered" evidence="2">
    <location>
        <begin position="65"/>
        <end position="335"/>
    </location>
</feature>
<evidence type="ECO:0000256" key="1">
    <source>
        <dbReference type="SAM" id="Coils"/>
    </source>
</evidence>
<sequence>MAMNDATNLVSELLDKLSELEQKVEHHRQDMALEFQRYSRDLLQTVSSDVSAKVEKAIQDSMHKYPALHPAFDQDNPIRNESPKSRMDDEDGNMSSDPSHRKRGKGSPPPLLPHTSGTPPESENIPRSPHEREREFQGLFTPSYLPLLDSRDDKSHRVSPAPSLPTALPSLPSQTKQLTTDSAKDEQTAPLPVVITTRPDPVRRPTEDTISSNTSDESISKQHRRSALRRSSSSSIKIQSPRRVRFEVEGGEVFPTASPPLSPRVTEHTQSPLANATNLLNSSSDPEPVPAEEEETGLLGSSPPRPKKTSSTDRLKAMARNSGEDTSKWAMVGNLQDMDEDEEILVMGSRKPKSTSQASSTKAHVNHRSATPQSNSGTVEHVEVVKAAPEQTEPYEDIDEDILEMPPLTSFKTRKRFSPPQSDITEHSYEPSQNRHMTNKTAQKMAPKADEIPASVPRPTALDEDDELFDWDPDEAEDDGLSVQKRGSKKVAQQKYLQDEDDEEFQDEGVTKNSKSQEPEGPNQLSTSPGIPITHPAPASASTPSRHTKEAVGSYNGRPFTISSVKDHSILEKAAQMGNFYSFVGSVDGRSGVDESTSYRPDATTFTGTPKSLSQRLMMEEFEESRRQ</sequence>
<evidence type="ECO:0000256" key="2">
    <source>
        <dbReference type="SAM" id="MobiDB-lite"/>
    </source>
</evidence>
<feature type="coiled-coil region" evidence="1">
    <location>
        <begin position="3"/>
        <end position="37"/>
    </location>
</feature>
<feature type="compositionally biased region" description="Low complexity" evidence="2">
    <location>
        <begin position="159"/>
        <end position="173"/>
    </location>
</feature>
<feature type="compositionally biased region" description="Polar residues" evidence="2">
    <location>
        <begin position="208"/>
        <end position="217"/>
    </location>
</feature>
<evidence type="ECO:0000313" key="4">
    <source>
        <dbReference type="Proteomes" id="UP001465668"/>
    </source>
</evidence>
<keyword evidence="4" id="KW-1185">Reference proteome</keyword>
<feature type="region of interest" description="Disordered" evidence="2">
    <location>
        <begin position="590"/>
        <end position="628"/>
    </location>
</feature>
<keyword evidence="1" id="KW-0175">Coiled coil</keyword>
<protein>
    <submittedName>
        <fullName evidence="3">Uncharacterized protein</fullName>
    </submittedName>
</protein>
<feature type="compositionally biased region" description="Basic and acidic residues" evidence="2">
    <location>
        <begin position="76"/>
        <end position="87"/>
    </location>
</feature>
<feature type="compositionally biased region" description="Low complexity" evidence="2">
    <location>
        <begin position="229"/>
        <end position="241"/>
    </location>
</feature>
<feature type="compositionally biased region" description="Polar residues" evidence="2">
    <location>
        <begin position="354"/>
        <end position="378"/>
    </location>
</feature>
<proteinExistence type="predicted"/>
<feature type="compositionally biased region" description="Polar residues" evidence="2">
    <location>
        <begin position="594"/>
        <end position="615"/>
    </location>
</feature>
<feature type="compositionally biased region" description="Acidic residues" evidence="2">
    <location>
        <begin position="393"/>
        <end position="403"/>
    </location>
</feature>
<dbReference type="EMBL" id="JARVKM010000010">
    <property type="protein sequence ID" value="KAK9779444.1"/>
    <property type="molecule type" value="Genomic_DNA"/>
</dbReference>
<comment type="caution">
    <text evidence="3">The sequence shown here is derived from an EMBL/GenBank/DDBJ whole genome shotgun (WGS) entry which is preliminary data.</text>
</comment>
<organism evidence="3 4">
    <name type="scientific">Seiridium cardinale</name>
    <dbReference type="NCBI Taxonomy" id="138064"/>
    <lineage>
        <taxon>Eukaryota</taxon>
        <taxon>Fungi</taxon>
        <taxon>Dikarya</taxon>
        <taxon>Ascomycota</taxon>
        <taxon>Pezizomycotina</taxon>
        <taxon>Sordariomycetes</taxon>
        <taxon>Xylariomycetidae</taxon>
        <taxon>Amphisphaeriales</taxon>
        <taxon>Sporocadaceae</taxon>
        <taxon>Seiridium</taxon>
    </lineage>
</organism>